<dbReference type="EMBL" id="AWUE01022508">
    <property type="protein sequence ID" value="OMO57657.1"/>
    <property type="molecule type" value="Genomic_DNA"/>
</dbReference>
<dbReference type="InterPro" id="IPR050796">
    <property type="entry name" value="SCF_F-box_component"/>
</dbReference>
<evidence type="ECO:0000313" key="2">
    <source>
        <dbReference type="EMBL" id="OMO57657.1"/>
    </source>
</evidence>
<dbReference type="SUPFAM" id="SSF81383">
    <property type="entry name" value="F-box domain"/>
    <property type="match status" value="1"/>
</dbReference>
<dbReference type="PANTHER" id="PTHR31672:SF13">
    <property type="entry name" value="F-BOX PROTEIN CPR30-LIKE"/>
    <property type="match status" value="1"/>
</dbReference>
<evidence type="ECO:0000259" key="1">
    <source>
        <dbReference type="PROSITE" id="PS50181"/>
    </source>
</evidence>
<comment type="caution">
    <text evidence="2">The sequence shown here is derived from an EMBL/GenBank/DDBJ whole genome shotgun (WGS) entry which is preliminary data.</text>
</comment>
<dbReference type="PROSITE" id="PS50181">
    <property type="entry name" value="FBOX"/>
    <property type="match status" value="1"/>
</dbReference>
<proteinExistence type="predicted"/>
<dbReference type="InterPro" id="IPR036047">
    <property type="entry name" value="F-box-like_dom_sf"/>
</dbReference>
<dbReference type="InterPro" id="IPR001810">
    <property type="entry name" value="F-box_dom"/>
</dbReference>
<feature type="domain" description="F-box" evidence="1">
    <location>
        <begin position="1"/>
        <end position="52"/>
    </location>
</feature>
<gene>
    <name evidence="2" type="ORF">COLO4_35209</name>
</gene>
<reference evidence="3" key="1">
    <citation type="submission" date="2013-09" db="EMBL/GenBank/DDBJ databases">
        <title>Corchorus olitorius genome sequencing.</title>
        <authorList>
            <person name="Alam M."/>
            <person name="Haque M.S."/>
            <person name="Islam M.S."/>
            <person name="Emdad E.M."/>
            <person name="Islam M.M."/>
            <person name="Ahmed B."/>
            <person name="Halim A."/>
            <person name="Hossen Q.M.M."/>
            <person name="Hossain M.Z."/>
            <person name="Ahmed R."/>
            <person name="Khan M.M."/>
            <person name="Islam R."/>
            <person name="Rashid M.M."/>
            <person name="Khan S.A."/>
            <person name="Rahman M.S."/>
            <person name="Alam M."/>
            <person name="Yahiya A.S."/>
            <person name="Khan M.S."/>
            <person name="Azam M.S."/>
            <person name="Haque T."/>
            <person name="Lashkar M.Z.H."/>
            <person name="Akhand A.I."/>
            <person name="Morshed G."/>
            <person name="Roy S."/>
            <person name="Uddin K.S."/>
            <person name="Rabeya T."/>
            <person name="Hossain A.S."/>
            <person name="Chowdhury A."/>
            <person name="Snigdha A.R."/>
            <person name="Mortoza M.S."/>
            <person name="Matin S.A."/>
            <person name="Hoque S.M.E."/>
            <person name="Islam M.K."/>
            <person name="Roy D.K."/>
            <person name="Haider R."/>
            <person name="Moosa M.M."/>
            <person name="Elias S.M."/>
            <person name="Hasan A.M."/>
            <person name="Jahan S."/>
            <person name="Shafiuddin M."/>
            <person name="Mahmood N."/>
            <person name="Shommy N.S."/>
        </authorList>
    </citation>
    <scope>NUCLEOTIDE SEQUENCE [LARGE SCALE GENOMIC DNA]</scope>
    <source>
        <strain evidence="3">cv. O-4</strain>
    </source>
</reference>
<keyword evidence="3" id="KW-1185">Reference proteome</keyword>
<organism evidence="2 3">
    <name type="scientific">Corchorus olitorius</name>
    <dbReference type="NCBI Taxonomy" id="93759"/>
    <lineage>
        <taxon>Eukaryota</taxon>
        <taxon>Viridiplantae</taxon>
        <taxon>Streptophyta</taxon>
        <taxon>Embryophyta</taxon>
        <taxon>Tracheophyta</taxon>
        <taxon>Spermatophyta</taxon>
        <taxon>Magnoliopsida</taxon>
        <taxon>eudicotyledons</taxon>
        <taxon>Gunneridae</taxon>
        <taxon>Pentapetalae</taxon>
        <taxon>rosids</taxon>
        <taxon>malvids</taxon>
        <taxon>Malvales</taxon>
        <taxon>Malvaceae</taxon>
        <taxon>Grewioideae</taxon>
        <taxon>Apeibeae</taxon>
        <taxon>Corchorus</taxon>
    </lineage>
</organism>
<protein>
    <recommendedName>
        <fullName evidence="1">F-box domain-containing protein</fullName>
    </recommendedName>
</protein>
<dbReference type="PANTHER" id="PTHR31672">
    <property type="entry name" value="BNACNNG10540D PROTEIN"/>
    <property type="match status" value="1"/>
</dbReference>
<dbReference type="Proteomes" id="UP000187203">
    <property type="component" value="Unassembled WGS sequence"/>
</dbReference>
<dbReference type="Pfam" id="PF12937">
    <property type="entry name" value="F-box-like"/>
    <property type="match status" value="1"/>
</dbReference>
<dbReference type="Gene3D" id="1.20.1280.50">
    <property type="match status" value="1"/>
</dbReference>
<accession>A0A1R3GHW7</accession>
<name>A0A1R3GHW7_9ROSI</name>
<dbReference type="SMART" id="SM00256">
    <property type="entry name" value="FBOX"/>
    <property type="match status" value="1"/>
</dbReference>
<dbReference type="CDD" id="cd22157">
    <property type="entry name" value="F-box_AtFBW1-like"/>
    <property type="match status" value="1"/>
</dbReference>
<evidence type="ECO:0000313" key="3">
    <source>
        <dbReference type="Proteomes" id="UP000187203"/>
    </source>
</evidence>
<dbReference type="AlphaFoldDB" id="A0A1R3GHW7"/>
<sequence length="113" mass="12726">MLDYFNLPKDLFAEILVRLLIEDLVKCTAVCKSWNSLIKNPTFISDHLEKTISSFSGSALRNPFSRSNTWIVWKRNILYVSTTNMSTNISSFTSPAMFKASGVVFELPAPLMG</sequence>
<dbReference type="OrthoDB" id="1751221at2759"/>